<feature type="domain" description="Pyridoxamine 5'-phosphate oxidase N-terminal" evidence="2">
    <location>
        <begin position="19"/>
        <end position="152"/>
    </location>
</feature>
<dbReference type="Proteomes" id="UP001589647">
    <property type="component" value="Unassembled WGS sequence"/>
</dbReference>
<dbReference type="PANTHER" id="PTHR35176">
    <property type="entry name" value="HEME OXYGENASE HI_0854-RELATED"/>
    <property type="match status" value="1"/>
</dbReference>
<comment type="caution">
    <text evidence="3">The sequence shown here is derived from an EMBL/GenBank/DDBJ whole genome shotgun (WGS) entry which is preliminary data.</text>
</comment>
<keyword evidence="4" id="KW-1185">Reference proteome</keyword>
<evidence type="ECO:0000256" key="1">
    <source>
        <dbReference type="ARBA" id="ARBA00023002"/>
    </source>
</evidence>
<dbReference type="Gene3D" id="2.30.110.10">
    <property type="entry name" value="Electron Transport, Fmn-binding Protein, Chain A"/>
    <property type="match status" value="1"/>
</dbReference>
<dbReference type="PANTHER" id="PTHR35176:SF2">
    <property type="entry name" value="F420H(2)-DEPENDENT REDUCTASE RV1155"/>
    <property type="match status" value="1"/>
</dbReference>
<dbReference type="RefSeq" id="WP_189653690.1">
    <property type="nucleotide sequence ID" value="NZ_BMRC01000046.1"/>
</dbReference>
<accession>A0ABV5ITW0</accession>
<dbReference type="InterPro" id="IPR011576">
    <property type="entry name" value="Pyridox_Oxase_N"/>
</dbReference>
<dbReference type="InterPro" id="IPR052019">
    <property type="entry name" value="F420H2_bilvrd_red/Heme_oxyg"/>
</dbReference>
<dbReference type="GO" id="GO:0016491">
    <property type="term" value="F:oxidoreductase activity"/>
    <property type="evidence" value="ECO:0007669"/>
    <property type="project" value="UniProtKB-KW"/>
</dbReference>
<protein>
    <submittedName>
        <fullName evidence="3">PPOX class F420-dependent oxidoreductase</fullName>
        <ecNumber evidence="3">1.-.-.-</ecNumber>
    </submittedName>
</protein>
<sequence>MTEPSYGPGQGPGARPLTEDELLAILGRQPFGVLATLKRDGRPHLASMALNWDAGERVIRFSSAEGRVKVRHLLGDPRASVHLQGENILSYAVAEGRAEVSEPSATPGDATGRELLAMSGGFADPAHEAAFLAEMARGRRLVIRLRVDHLYGVALDATPEG</sequence>
<dbReference type="InterPro" id="IPR012349">
    <property type="entry name" value="Split_barrel_FMN-bd"/>
</dbReference>
<dbReference type="EC" id="1.-.-.-" evidence="3"/>
<gene>
    <name evidence="3" type="ORF">ACFFV7_40020</name>
</gene>
<evidence type="ECO:0000313" key="3">
    <source>
        <dbReference type="EMBL" id="MFB9207430.1"/>
    </source>
</evidence>
<dbReference type="NCBIfam" id="TIGR03618">
    <property type="entry name" value="Rv1155_F420"/>
    <property type="match status" value="1"/>
</dbReference>
<dbReference type="EMBL" id="JBHMEI010000053">
    <property type="protein sequence ID" value="MFB9207430.1"/>
    <property type="molecule type" value="Genomic_DNA"/>
</dbReference>
<name>A0ABV5ITW0_9ACTN</name>
<reference evidence="3 4" key="1">
    <citation type="submission" date="2024-09" db="EMBL/GenBank/DDBJ databases">
        <authorList>
            <person name="Sun Q."/>
            <person name="Mori K."/>
        </authorList>
    </citation>
    <scope>NUCLEOTIDE SEQUENCE [LARGE SCALE GENOMIC DNA]</scope>
    <source>
        <strain evidence="3 4">CCM 3426</strain>
    </source>
</reference>
<evidence type="ECO:0000313" key="4">
    <source>
        <dbReference type="Proteomes" id="UP001589647"/>
    </source>
</evidence>
<organism evidence="3 4">
    <name type="scientific">Nonomuraea spiralis</name>
    <dbReference type="NCBI Taxonomy" id="46182"/>
    <lineage>
        <taxon>Bacteria</taxon>
        <taxon>Bacillati</taxon>
        <taxon>Actinomycetota</taxon>
        <taxon>Actinomycetes</taxon>
        <taxon>Streptosporangiales</taxon>
        <taxon>Streptosporangiaceae</taxon>
        <taxon>Nonomuraea</taxon>
    </lineage>
</organism>
<dbReference type="InterPro" id="IPR019920">
    <property type="entry name" value="F420-binding_dom_put"/>
</dbReference>
<keyword evidence="1 3" id="KW-0560">Oxidoreductase</keyword>
<dbReference type="SUPFAM" id="SSF50475">
    <property type="entry name" value="FMN-binding split barrel"/>
    <property type="match status" value="1"/>
</dbReference>
<evidence type="ECO:0000259" key="2">
    <source>
        <dbReference type="Pfam" id="PF01243"/>
    </source>
</evidence>
<proteinExistence type="predicted"/>
<dbReference type="Pfam" id="PF01243">
    <property type="entry name" value="PNPOx_N"/>
    <property type="match status" value="1"/>
</dbReference>